<dbReference type="Gramene" id="TVU45626">
    <property type="protein sequence ID" value="TVU45626"/>
    <property type="gene ID" value="EJB05_05117"/>
</dbReference>
<comment type="caution">
    <text evidence="2">The sequence shown here is derived from an EMBL/GenBank/DDBJ whole genome shotgun (WGS) entry which is preliminary data.</text>
</comment>
<feature type="compositionally biased region" description="Polar residues" evidence="1">
    <location>
        <begin position="101"/>
        <end position="111"/>
    </location>
</feature>
<dbReference type="Proteomes" id="UP000324897">
    <property type="component" value="Chromosome 5"/>
</dbReference>
<feature type="compositionally biased region" description="Basic and acidic residues" evidence="1">
    <location>
        <begin position="168"/>
        <end position="183"/>
    </location>
</feature>
<dbReference type="EMBL" id="RWGY01000004">
    <property type="protein sequence ID" value="TVU45626.1"/>
    <property type="molecule type" value="Genomic_DNA"/>
</dbReference>
<feature type="region of interest" description="Disordered" evidence="1">
    <location>
        <begin position="517"/>
        <end position="553"/>
    </location>
</feature>
<protein>
    <submittedName>
        <fullName evidence="2">Uncharacterized protein</fullName>
    </submittedName>
</protein>
<reference evidence="2 3" key="1">
    <citation type="journal article" date="2019" name="Sci. Rep.">
        <title>A high-quality genome of Eragrostis curvula grass provides insights into Poaceae evolution and supports new strategies to enhance forage quality.</title>
        <authorList>
            <person name="Carballo J."/>
            <person name="Santos B.A.C.M."/>
            <person name="Zappacosta D."/>
            <person name="Garbus I."/>
            <person name="Selva J.P."/>
            <person name="Gallo C.A."/>
            <person name="Diaz A."/>
            <person name="Albertini E."/>
            <person name="Caccamo M."/>
            <person name="Echenique V."/>
        </authorList>
    </citation>
    <scope>NUCLEOTIDE SEQUENCE [LARGE SCALE GENOMIC DNA]</scope>
    <source>
        <strain evidence="3">cv. Victoria</strain>
        <tissue evidence="2">Leaf</tissue>
    </source>
</reference>
<evidence type="ECO:0000313" key="3">
    <source>
        <dbReference type="Proteomes" id="UP000324897"/>
    </source>
</evidence>
<dbReference type="AlphaFoldDB" id="A0A5J9WCB8"/>
<feature type="region of interest" description="Disordered" evidence="1">
    <location>
        <begin position="1"/>
        <end position="187"/>
    </location>
</feature>
<name>A0A5J9WCB8_9POAL</name>
<evidence type="ECO:0000313" key="2">
    <source>
        <dbReference type="EMBL" id="TVU45626.1"/>
    </source>
</evidence>
<sequence>MARDDGKRPASDKKSVGSSRRAERRPAGEPPRRPPRRERSPAGSRPRGDRRDRVNDIPRRSSRSERLPSSRASRGGEERRSTERVGLGSSKQPMEVEAAEGSSSARFTSANLKRKKQVDSQYEMRQRELPAGKWGATQARASKEQSSKFFRTSTSSSSSGGSLDSSDSDVKAPSDDDDARSNDGWELPAIMEDDALMLYVPASIEDAPAVSSVAPVPAAAASPTAPETSSKLAASVEVPLACAPQPPPAPSTLTEPISPGKAVPEAAPPLPVASATLLESVNPGKAVLEVAPPLPAASAPIVQSTGTMSGPSSSTQELATGSPPLPTQPAQEVSPGPPILDLPRSTFPERVQAGKVLTPLRHIQQELRQGLTNTEEFVVYLDETSSAWALAYPEPRPAGLDTLIFRVQGLATRLKSSGSAQEPLRSFLQRADAAYTEVVADLKTVEGNRVEVENRLQSMASQRSHWAAQVAELEGKLEAARKRQGELQNFEETASFRLHMYDQTFSSHQERTERLRERRDAVQAELERATQENSQDAEVPPDIAMILSYPDGA</sequence>
<feature type="region of interest" description="Disordered" evidence="1">
    <location>
        <begin position="210"/>
        <end position="268"/>
    </location>
</feature>
<feature type="compositionally biased region" description="Basic and acidic residues" evidence="1">
    <location>
        <begin position="517"/>
        <end position="530"/>
    </location>
</feature>
<organism evidence="2 3">
    <name type="scientific">Eragrostis curvula</name>
    <name type="common">weeping love grass</name>
    <dbReference type="NCBI Taxonomy" id="38414"/>
    <lineage>
        <taxon>Eukaryota</taxon>
        <taxon>Viridiplantae</taxon>
        <taxon>Streptophyta</taxon>
        <taxon>Embryophyta</taxon>
        <taxon>Tracheophyta</taxon>
        <taxon>Spermatophyta</taxon>
        <taxon>Magnoliopsida</taxon>
        <taxon>Liliopsida</taxon>
        <taxon>Poales</taxon>
        <taxon>Poaceae</taxon>
        <taxon>PACMAD clade</taxon>
        <taxon>Chloridoideae</taxon>
        <taxon>Eragrostideae</taxon>
        <taxon>Eragrostidinae</taxon>
        <taxon>Eragrostis</taxon>
    </lineage>
</organism>
<feature type="region of interest" description="Disordered" evidence="1">
    <location>
        <begin position="301"/>
        <end position="344"/>
    </location>
</feature>
<feature type="compositionally biased region" description="Low complexity" evidence="1">
    <location>
        <begin position="147"/>
        <end position="165"/>
    </location>
</feature>
<gene>
    <name evidence="2" type="ORF">EJB05_05117</name>
</gene>
<feature type="non-terminal residue" evidence="2">
    <location>
        <position position="1"/>
    </location>
</feature>
<dbReference type="Gene3D" id="1.10.287.1490">
    <property type="match status" value="1"/>
</dbReference>
<feature type="compositionally biased region" description="Low complexity" evidence="1">
    <location>
        <begin position="301"/>
        <end position="315"/>
    </location>
</feature>
<accession>A0A5J9WCB8</accession>
<feature type="compositionally biased region" description="Basic and acidic residues" evidence="1">
    <location>
        <begin position="1"/>
        <end position="83"/>
    </location>
</feature>
<evidence type="ECO:0000256" key="1">
    <source>
        <dbReference type="SAM" id="MobiDB-lite"/>
    </source>
</evidence>
<feature type="compositionally biased region" description="Low complexity" evidence="1">
    <location>
        <begin position="210"/>
        <end position="230"/>
    </location>
</feature>
<keyword evidence="3" id="KW-1185">Reference proteome</keyword>
<proteinExistence type="predicted"/>